<dbReference type="Gene3D" id="3.20.20.410">
    <property type="entry name" value="Protein of unknown function UPF0759"/>
    <property type="match status" value="1"/>
</dbReference>
<name>A0ABY4TRZ0_9SPHN</name>
<accession>A0ABY4TRZ0</accession>
<organism evidence="1 2">
    <name type="scientific">Sphingomonas donggukensis</name>
    <dbReference type="NCBI Taxonomy" id="2949093"/>
    <lineage>
        <taxon>Bacteria</taxon>
        <taxon>Pseudomonadati</taxon>
        <taxon>Pseudomonadota</taxon>
        <taxon>Alphaproteobacteria</taxon>
        <taxon>Sphingomonadales</taxon>
        <taxon>Sphingomonadaceae</taxon>
        <taxon>Sphingomonas</taxon>
    </lineage>
</organism>
<evidence type="ECO:0000313" key="1">
    <source>
        <dbReference type="EMBL" id="URW75167.1"/>
    </source>
</evidence>
<sequence>MTHPIRIGIGGWTFEPWRGGAFYPEKWPIKRELEYAASKLTAIEVNGTYYSGFKPATFANWRDQTPDGFVFTLKASRFCTNRKLLADAGESVARFVGQGITELGGKLGPILWQFMATKKFDAEDFGAFLKLLPASHDGIALRHAVQVRHDSFAVPEFVALCRAAGVAIVYAQSDEYPAIADVTGDFVYARLETAIEDEPTGYSPAELGRWAAVARDWAAGGEPAGLPYVTNDAARTPRDTFVFFISGAKVRNPAAAQALIARLA</sequence>
<dbReference type="SUPFAM" id="SSF117396">
    <property type="entry name" value="TM1631-like"/>
    <property type="match status" value="1"/>
</dbReference>
<dbReference type="Pfam" id="PF01904">
    <property type="entry name" value="DUF72"/>
    <property type="match status" value="1"/>
</dbReference>
<dbReference type="Proteomes" id="UP001055580">
    <property type="component" value="Chromosome"/>
</dbReference>
<evidence type="ECO:0000313" key="2">
    <source>
        <dbReference type="Proteomes" id="UP001055580"/>
    </source>
</evidence>
<dbReference type="InterPro" id="IPR002763">
    <property type="entry name" value="DUF72"/>
</dbReference>
<dbReference type="EMBL" id="CP098401">
    <property type="protein sequence ID" value="URW75167.1"/>
    <property type="molecule type" value="Genomic_DNA"/>
</dbReference>
<reference evidence="1" key="1">
    <citation type="submission" date="2022-05" db="EMBL/GenBank/DDBJ databases">
        <title>Sphingomonas sp. strain RMG20 Genome sequencing and assembly.</title>
        <authorList>
            <person name="Kim I."/>
        </authorList>
    </citation>
    <scope>NUCLEOTIDE SEQUENCE</scope>
    <source>
        <strain evidence="1">RMG20</strain>
    </source>
</reference>
<proteinExistence type="predicted"/>
<keyword evidence="2" id="KW-1185">Reference proteome</keyword>
<dbReference type="PANTHER" id="PTHR30348">
    <property type="entry name" value="UNCHARACTERIZED PROTEIN YECE"/>
    <property type="match status" value="1"/>
</dbReference>
<dbReference type="InterPro" id="IPR036520">
    <property type="entry name" value="UPF0759_sf"/>
</dbReference>
<dbReference type="RefSeq" id="WP_250750917.1">
    <property type="nucleotide sequence ID" value="NZ_CP098401.1"/>
</dbReference>
<protein>
    <submittedName>
        <fullName evidence="1">DUF72 domain-containing protein</fullName>
    </submittedName>
</protein>
<dbReference type="PANTHER" id="PTHR30348:SF4">
    <property type="entry name" value="DUF72 DOMAIN-CONTAINING PROTEIN"/>
    <property type="match status" value="1"/>
</dbReference>
<gene>
    <name evidence="1" type="ORF">M9980_11505</name>
</gene>